<protein>
    <submittedName>
        <fullName evidence="2">Uncharacterized protein</fullName>
    </submittedName>
</protein>
<feature type="compositionally biased region" description="Basic and acidic residues" evidence="1">
    <location>
        <begin position="86"/>
        <end position="105"/>
    </location>
</feature>
<keyword evidence="3" id="KW-1185">Reference proteome</keyword>
<dbReference type="EMBL" id="JAAVJD010000423">
    <property type="protein sequence ID" value="NJQ08780.1"/>
    <property type="molecule type" value="Genomic_DNA"/>
</dbReference>
<name>A0A7X6D5W3_9ACTN</name>
<feature type="compositionally biased region" description="Low complexity" evidence="1">
    <location>
        <begin position="63"/>
        <end position="75"/>
    </location>
</feature>
<feature type="compositionally biased region" description="Basic and acidic residues" evidence="1">
    <location>
        <begin position="1"/>
        <end position="11"/>
    </location>
</feature>
<evidence type="ECO:0000256" key="1">
    <source>
        <dbReference type="SAM" id="MobiDB-lite"/>
    </source>
</evidence>
<dbReference type="AlphaFoldDB" id="A0A7X6D5W3"/>
<feature type="compositionally biased region" description="Low complexity" evidence="1">
    <location>
        <begin position="183"/>
        <end position="217"/>
    </location>
</feature>
<feature type="compositionally biased region" description="Acidic residues" evidence="1">
    <location>
        <begin position="106"/>
        <end position="115"/>
    </location>
</feature>
<proteinExistence type="predicted"/>
<comment type="caution">
    <text evidence="2">The sequence shown here is derived from an EMBL/GenBank/DDBJ whole genome shotgun (WGS) entry which is preliminary data.</text>
</comment>
<feature type="non-terminal residue" evidence="2">
    <location>
        <position position="230"/>
    </location>
</feature>
<sequence length="230" mass="22417">MSDQSRAEGAADARASSGTDGADHPPAAPGAAANGSGGTAPVDPRTSFRVDPARPDAVSVETASAGDRPAPAADRPQPEAPNAAAGDRRSATDPADEERGDRTDDRDADPDDSDNSDAGTDTGTDGGLYDVDAPGPAEGDGTAVALGKRTTPAAPVASSEAKTLAGTEVAPLSPPDTGGSESAAAADPAPAGAEPGTTATTEGEAAAAAEQPAARGWWARRRAAAAAQDE</sequence>
<reference evidence="2 3" key="1">
    <citation type="submission" date="2020-03" db="EMBL/GenBank/DDBJ databases">
        <title>Draft genome of Streptomyces sp. ventii, isolated from the Axial Seamount in the Pacific Ocean, and resequencing of the two type strains Streptomyces lonarensis strain NCL 716 and Streptomyces bohaiensis strain 11A07.</title>
        <authorList>
            <person name="Loughran R.M."/>
            <person name="Pfannmuller K.M."/>
            <person name="Wasson B.J."/>
            <person name="Deadmond M.C."/>
            <person name="Paddock B.E."/>
            <person name="Koyack M.J."/>
            <person name="Gallegos D.A."/>
            <person name="Mitchell E.A."/>
            <person name="Ushijima B."/>
            <person name="Saw J.H."/>
            <person name="Mcphail K.L."/>
            <person name="Videau P."/>
        </authorList>
    </citation>
    <scope>NUCLEOTIDE SEQUENCE [LARGE SCALE GENOMIC DNA]</scope>
    <source>
        <strain evidence="2 3">NCL716</strain>
    </source>
</reference>
<gene>
    <name evidence="2" type="ORF">HCN56_25230</name>
</gene>
<feature type="region of interest" description="Disordered" evidence="1">
    <location>
        <begin position="1"/>
        <end position="230"/>
    </location>
</feature>
<accession>A0A7X6D5W3</accession>
<evidence type="ECO:0000313" key="3">
    <source>
        <dbReference type="Proteomes" id="UP000578686"/>
    </source>
</evidence>
<organism evidence="2 3">
    <name type="scientific">Streptomyces lonarensis</name>
    <dbReference type="NCBI Taxonomy" id="700599"/>
    <lineage>
        <taxon>Bacteria</taxon>
        <taxon>Bacillati</taxon>
        <taxon>Actinomycetota</taxon>
        <taxon>Actinomycetes</taxon>
        <taxon>Kitasatosporales</taxon>
        <taxon>Streptomycetaceae</taxon>
        <taxon>Streptomyces</taxon>
    </lineage>
</organism>
<dbReference type="Proteomes" id="UP000578686">
    <property type="component" value="Unassembled WGS sequence"/>
</dbReference>
<evidence type="ECO:0000313" key="2">
    <source>
        <dbReference type="EMBL" id="NJQ08780.1"/>
    </source>
</evidence>